<comment type="similarity">
    <text evidence="7">Belongs to the BCOR family.</text>
</comment>
<feature type="region of interest" description="Disordered" evidence="9">
    <location>
        <begin position="1716"/>
        <end position="1745"/>
    </location>
</feature>
<dbReference type="PANTHER" id="PTHR24117">
    <property type="entry name" value="AGAP007537-PB"/>
    <property type="match status" value="1"/>
</dbReference>
<comment type="caution">
    <text evidence="10">The sequence shown here is derived from an EMBL/GenBank/DDBJ whole genome shotgun (WGS) entry which is preliminary data.</text>
</comment>
<accession>A0ABD3UBL6</accession>
<comment type="subcellular location">
    <subcellularLocation>
        <location evidence="1">Nucleus</location>
    </subcellularLocation>
</comment>
<feature type="compositionally biased region" description="Polar residues" evidence="9">
    <location>
        <begin position="610"/>
        <end position="621"/>
    </location>
</feature>
<gene>
    <name evidence="10" type="ORF">ACJMK2_017853</name>
</gene>
<evidence type="ECO:0000256" key="3">
    <source>
        <dbReference type="ARBA" id="ARBA00022553"/>
    </source>
</evidence>
<feature type="compositionally biased region" description="Polar residues" evidence="9">
    <location>
        <begin position="1384"/>
        <end position="1393"/>
    </location>
</feature>
<dbReference type="InterPro" id="IPR047144">
    <property type="entry name" value="BCOR-like"/>
</dbReference>
<evidence type="ECO:0000256" key="4">
    <source>
        <dbReference type="ARBA" id="ARBA00022737"/>
    </source>
</evidence>
<dbReference type="GO" id="GO:0005634">
    <property type="term" value="C:nucleus"/>
    <property type="evidence" value="ECO:0007669"/>
    <property type="project" value="UniProtKB-SubCell"/>
</dbReference>
<evidence type="ECO:0000313" key="10">
    <source>
        <dbReference type="EMBL" id="KAL3846902.1"/>
    </source>
</evidence>
<feature type="compositionally biased region" description="Basic and acidic residues" evidence="9">
    <location>
        <begin position="736"/>
        <end position="753"/>
    </location>
</feature>
<keyword evidence="2" id="KW-1017">Isopeptide bond</keyword>
<dbReference type="FunFam" id="1.25.40.20:FF:000032">
    <property type="entry name" value="BCL-6 corepressor isoform X1"/>
    <property type="match status" value="1"/>
</dbReference>
<proteinExistence type="inferred from homology"/>
<keyword evidence="6" id="KW-0539">Nucleus</keyword>
<keyword evidence="11" id="KW-1185">Reference proteome</keyword>
<feature type="compositionally biased region" description="Basic and acidic residues" evidence="9">
    <location>
        <begin position="1934"/>
        <end position="1949"/>
    </location>
</feature>
<feature type="compositionally biased region" description="Acidic residues" evidence="9">
    <location>
        <begin position="1457"/>
        <end position="1467"/>
    </location>
</feature>
<dbReference type="InterPro" id="IPR002110">
    <property type="entry name" value="Ankyrin_rpt"/>
</dbReference>
<organism evidence="10 11">
    <name type="scientific">Sinanodonta woodiana</name>
    <name type="common">Chinese pond mussel</name>
    <name type="synonym">Anodonta woodiana</name>
    <dbReference type="NCBI Taxonomy" id="1069815"/>
    <lineage>
        <taxon>Eukaryota</taxon>
        <taxon>Metazoa</taxon>
        <taxon>Spiralia</taxon>
        <taxon>Lophotrochozoa</taxon>
        <taxon>Mollusca</taxon>
        <taxon>Bivalvia</taxon>
        <taxon>Autobranchia</taxon>
        <taxon>Heteroconchia</taxon>
        <taxon>Palaeoheterodonta</taxon>
        <taxon>Unionida</taxon>
        <taxon>Unionoidea</taxon>
        <taxon>Unionidae</taxon>
        <taxon>Unioninae</taxon>
        <taxon>Sinanodonta</taxon>
    </lineage>
</organism>
<feature type="compositionally biased region" description="Polar residues" evidence="9">
    <location>
        <begin position="158"/>
        <end position="222"/>
    </location>
</feature>
<feature type="region of interest" description="Disordered" evidence="9">
    <location>
        <begin position="1188"/>
        <end position="1397"/>
    </location>
</feature>
<feature type="repeat" description="ANK" evidence="8">
    <location>
        <begin position="1576"/>
        <end position="1609"/>
    </location>
</feature>
<feature type="region of interest" description="Disordered" evidence="9">
    <location>
        <begin position="1901"/>
        <end position="1950"/>
    </location>
</feature>
<evidence type="ECO:0000256" key="7">
    <source>
        <dbReference type="ARBA" id="ARBA00034703"/>
    </source>
</evidence>
<feature type="region of interest" description="Disordered" evidence="9">
    <location>
        <begin position="886"/>
        <end position="916"/>
    </location>
</feature>
<feature type="region of interest" description="Disordered" evidence="9">
    <location>
        <begin position="733"/>
        <end position="753"/>
    </location>
</feature>
<dbReference type="SMART" id="SM00248">
    <property type="entry name" value="ANK"/>
    <property type="match status" value="3"/>
</dbReference>
<dbReference type="PROSITE" id="PS50088">
    <property type="entry name" value="ANK_REPEAT"/>
    <property type="match status" value="3"/>
</dbReference>
<feature type="region of interest" description="Disordered" evidence="9">
    <location>
        <begin position="89"/>
        <end position="109"/>
    </location>
</feature>
<evidence type="ECO:0000256" key="1">
    <source>
        <dbReference type="ARBA" id="ARBA00004123"/>
    </source>
</evidence>
<dbReference type="InterPro" id="IPR036770">
    <property type="entry name" value="Ankyrin_rpt-contain_sf"/>
</dbReference>
<feature type="compositionally biased region" description="Basic and acidic residues" evidence="9">
    <location>
        <begin position="1963"/>
        <end position="1975"/>
    </location>
</feature>
<dbReference type="SUPFAM" id="SSF48403">
    <property type="entry name" value="Ankyrin repeat"/>
    <property type="match status" value="1"/>
</dbReference>
<name>A0ABD3UBL6_SINWO</name>
<evidence type="ECO:0000256" key="8">
    <source>
        <dbReference type="PROSITE-ProRule" id="PRU00023"/>
    </source>
</evidence>
<dbReference type="Pfam" id="PF12796">
    <property type="entry name" value="Ank_2"/>
    <property type="match status" value="1"/>
</dbReference>
<feature type="compositionally biased region" description="Basic and acidic residues" evidence="9">
    <location>
        <begin position="1210"/>
        <end position="1222"/>
    </location>
</feature>
<feature type="region of interest" description="Disordered" evidence="9">
    <location>
        <begin position="1990"/>
        <end position="2017"/>
    </location>
</feature>
<feature type="region of interest" description="Disordered" evidence="9">
    <location>
        <begin position="1457"/>
        <end position="1484"/>
    </location>
</feature>
<evidence type="ECO:0000256" key="6">
    <source>
        <dbReference type="ARBA" id="ARBA00023242"/>
    </source>
</evidence>
<protein>
    <recommendedName>
        <fullName evidence="12">BCL-6 corepressor</fullName>
    </recommendedName>
</protein>
<feature type="compositionally biased region" description="Basic residues" evidence="9">
    <location>
        <begin position="1252"/>
        <end position="1268"/>
    </location>
</feature>
<feature type="compositionally biased region" description="Basic and acidic residues" evidence="9">
    <location>
        <begin position="1343"/>
        <end position="1358"/>
    </location>
</feature>
<keyword evidence="4" id="KW-0677">Repeat</keyword>
<dbReference type="Proteomes" id="UP001634394">
    <property type="component" value="Unassembled WGS sequence"/>
</dbReference>
<feature type="repeat" description="ANK" evidence="8">
    <location>
        <begin position="1643"/>
        <end position="1675"/>
    </location>
</feature>
<feature type="region of interest" description="Disordered" evidence="9">
    <location>
        <begin position="579"/>
        <end position="642"/>
    </location>
</feature>
<feature type="region of interest" description="Disordered" evidence="9">
    <location>
        <begin position="158"/>
        <end position="232"/>
    </location>
</feature>
<evidence type="ECO:0008006" key="12">
    <source>
        <dbReference type="Google" id="ProtNLM"/>
    </source>
</evidence>
<feature type="repeat" description="ANK" evidence="8">
    <location>
        <begin position="1610"/>
        <end position="1642"/>
    </location>
</feature>
<feature type="compositionally biased region" description="Polar residues" evidence="9">
    <location>
        <begin position="889"/>
        <end position="900"/>
    </location>
</feature>
<keyword evidence="3" id="KW-0597">Phosphoprotein</keyword>
<dbReference type="PROSITE" id="PS50297">
    <property type="entry name" value="ANK_REP_REGION"/>
    <property type="match status" value="3"/>
</dbReference>
<dbReference type="Gene3D" id="1.25.40.20">
    <property type="entry name" value="Ankyrin repeat-containing domain"/>
    <property type="match status" value="1"/>
</dbReference>
<feature type="compositionally biased region" description="Low complexity" evidence="9">
    <location>
        <begin position="377"/>
        <end position="388"/>
    </location>
</feature>
<dbReference type="PANTHER" id="PTHR24117:SF9">
    <property type="entry name" value="BCL-6 COREPRESSOR PCGF1 BINDING DOMAIN-CONTAINING PROTEIN"/>
    <property type="match status" value="1"/>
</dbReference>
<evidence type="ECO:0000256" key="2">
    <source>
        <dbReference type="ARBA" id="ARBA00022499"/>
    </source>
</evidence>
<feature type="compositionally biased region" description="Low complexity" evidence="9">
    <location>
        <begin position="1300"/>
        <end position="1312"/>
    </location>
</feature>
<dbReference type="EMBL" id="JBJQND010000016">
    <property type="protein sequence ID" value="KAL3846902.1"/>
    <property type="molecule type" value="Genomic_DNA"/>
</dbReference>
<keyword evidence="5" id="KW-0832">Ubl conjugation</keyword>
<sequence length="2017" mass="225681">MNLPNIQMYNRLKSEHGIARIGGSTWPQLQCGDRSNKKHTMEQNTVLRHSLTDEGQPISVQRHSLTEEDQLCQVPSIFQNGVGGKAPCTPPLDLSGLGSDVQKRETDSPLDLSLKTRKRCADSTDEYGDPRFHQLVMQPMHGMPPPIKRVCTYPVSQQQNGKELVRQQPQSITGWDKVPTSSASGGRHGSTSSVYRSLPVSQSHITNNVSTLGSKELSTPSAGNGSRIHSHIGGHGPRCETMCEGHSPGATGYKRVLNPELIPRQACQNLMPIKQVKEQSTSLDPMTVQQQGTTHMRQDIRYPSHTVNQTSQMTRTYNQTSRSQYLENRQRISNYTPGHLNSSNTSIRSERNPIHAMEKQVISHESRPYLTKQSELSSSHSVRSDQRSVISQQISASSSIHTEGQRNMASQQKMACLSVNESSYAPKPKSFPSNQLYAINPFSDDVNDRMYIEQNAQTHVRPRQVKDTNVRYESNYGAAQSIFSGATHRCSPDSTNGMLRKESVSTISQYPEEHKLMSETNIDPRNISGLSSRLVDAQRESGNGRQSSQNQLGRQMNFIGSFIPQSGPRHDVTKQLSPLVGASKSPLPSNGSIKHPAISTVPAPKDNTRMNRTLSDSSSVPQVPKLIPNKPRDKPSLNRPIENTRTDMKADRDAVAKSILQTFSTIPLGPNFCTNVGASGRSITKGTSGAIKPEQRSKMETLDSYITRAFQELDESERRESKRTVSILEAIQSSESKTDVSEKSENRSVGNKKETGVILANDKKDEEKIKSEGTVMTNFSTLLSIAIPSSVSASSSFPECSMNKPGGSIPNPKHYSKKHKILNAVKQDEDLKEMVETNLDRKPTIPPPPPPSSVDILKRIERQIPSGGKDIETDYLSCPASPKMPILSPQENQATPSTVSPAIREPPTLEPPTSSSQTCILDSLGKHFSRLITDAVKGVGVFAEKSEKDPNIFLAESCLVGQETDPQPDLDVKDKTASFSSGTFPSKTFLSRQNSVTKNIPIANVAPIVHGKMVEHQLKENADSKVNGPEIIKRSEVSNAMFAQHMLEDQSKITRNVWTSFTYHGIPKESFKISHPFSSEKEFSKGSGSTLSPGASDGKEFTRTPVIKKKMLLNKHSHEKRCPTDNDIHSEKDSMDLSIYEFKKDNYSVNDKHIVEQSSYQHILKNVSVRSSHEYKISIGTRRDEDSLFQSSSSKGLLKTKAKNTNRSQRHVEVKTLREKSACPRPKASSIRQKADKLRRRARQQNLQKQVPGKRKSFGARLRRRNSKNNRGFVDFQPEVLRTRTRNQTAGRQRLKSNCLRRLNSSSTSPSRRLSRELYRSPRGGSNSRERKQIYNRNKNASRKRDYSSSASRSRDRAPSVGETEASPFLSQDSKKVIVDLPHSNRSQRTSDLNEIERNRNSDNKIFLDKERKDELEGRWEIKGATSTLKQTLRSGKSKGGLMLKIYRRAHDDDSLYDEDTEVEEDCSDRTTSRVSDADDEEADEVVHIQKEKKVAATAKKKSRFHFKQKYIFQKKRRHRKLIGPNKFALNSKKILQIGIPQQDEERDNLDDEDAGSMESGFESIHLPRLAINKDSGETLLHRAARLGYEEIALKCLASGSVDVNARDNAGYTPLHECCARGDLVIARHLLNHGADVNCCSQDGIRPIHDAVETDQVETVRMLLSYGADPCISTYAGKTPLKLAKSERMRALITGYLGDLNGFECESETQTWEFGTSSKYLDPDEDLGQDVFSDMPSDPEDESEDMLDVSSKPQFLVFHIASDAGKRTDDFLLLSQILEAHGLRRNDLDHIGLPPLMIKRIDREKFIESQKDSLHIESYTSRTREQSQFEIVRRVEATLLFAQMEKLVRQNSIPKSSLPSSSNLPKKVVSSFFKYDTQASPSTVDDQDQFFKDVRTVDTDGSRSQVTSSKRHSLPALPKFKFGKRASEGSIGKRANEGEHKNDKHDRKSYVLKCKSLSANNSKRSDQHGESELKLKIGKLPKKQFDAFEFEDDDSDTLNNNEGDEMDRVPCQSKSDS</sequence>
<reference evidence="10 11" key="1">
    <citation type="submission" date="2024-11" db="EMBL/GenBank/DDBJ databases">
        <title>Chromosome-level genome assembly of the freshwater bivalve Anodonta woodiana.</title>
        <authorList>
            <person name="Chen X."/>
        </authorList>
    </citation>
    <scope>NUCLEOTIDE SEQUENCE [LARGE SCALE GENOMIC DNA]</scope>
    <source>
        <strain evidence="10">MN2024</strain>
        <tissue evidence="10">Gills</tissue>
    </source>
</reference>
<feature type="compositionally biased region" description="Basic and acidic residues" evidence="9">
    <location>
        <begin position="630"/>
        <end position="642"/>
    </location>
</feature>
<feature type="region of interest" description="Disordered" evidence="9">
    <location>
        <begin position="1956"/>
        <end position="1975"/>
    </location>
</feature>
<feature type="region of interest" description="Disordered" evidence="9">
    <location>
        <begin position="365"/>
        <end position="388"/>
    </location>
</feature>
<evidence type="ECO:0000256" key="5">
    <source>
        <dbReference type="ARBA" id="ARBA00022843"/>
    </source>
</evidence>
<evidence type="ECO:0000256" key="9">
    <source>
        <dbReference type="SAM" id="MobiDB-lite"/>
    </source>
</evidence>
<evidence type="ECO:0000313" key="11">
    <source>
        <dbReference type="Proteomes" id="UP001634394"/>
    </source>
</evidence>
<keyword evidence="8" id="KW-0040">ANK repeat</keyword>